<dbReference type="InterPro" id="IPR013604">
    <property type="entry name" value="7TM_chemorcpt"/>
</dbReference>
<sequence length="406" mass="48330">MSTVFKTTLKPILILGKILGLINFSYTLESDGLLIKNINSQYYSFLEILRMLVLILCTCIIHNHGFYYMNEFRLIKFWVVIIAGRISEKWTIKLINSIIEFDKKMQLLLPPVIFNDRQWLLSKTNWNYILISMFIYFIGFEVYQLNARPPIKIDIYVISMYFFGTPYITDYVVFITVFFFLVNIGYRFQTINNYWKCLPDGLIAVPEEWTHDEIVMWIEDIRILHARLSEILKLFNLGYGLLLLHFFVFHFIDFMITFYVVIKHDFSELNVRFIEIIIRSLPLHFYELQIVIFMMSIIVASSLIDKKKKKIISFLRLIRISNLPVDIKTQIKMFMIQLSISEWDEISAIGFFNINLNLIVSILVLLITGIITFLQMKNHSIVMEFYNNTLLDLKDWENWYNSTSRQ</sequence>
<dbReference type="Proteomes" id="UP000475862">
    <property type="component" value="Unassembled WGS sequence"/>
</dbReference>
<evidence type="ECO:0000313" key="7">
    <source>
        <dbReference type="EMBL" id="KAE9542866.1"/>
    </source>
</evidence>
<evidence type="ECO:0000256" key="1">
    <source>
        <dbReference type="ARBA" id="ARBA00004651"/>
    </source>
</evidence>
<feature type="transmembrane region" description="Helical" evidence="6">
    <location>
        <begin position="155"/>
        <end position="182"/>
    </location>
</feature>
<comment type="similarity">
    <text evidence="6">Belongs to the insect chemoreceptor superfamily. Gustatory receptor (GR) family.</text>
</comment>
<dbReference type="GO" id="GO:0050909">
    <property type="term" value="P:sensory perception of taste"/>
    <property type="evidence" value="ECO:0007669"/>
    <property type="project" value="InterPro"/>
</dbReference>
<accession>A0A6G0U3R3</accession>
<keyword evidence="8" id="KW-1185">Reference proteome</keyword>
<evidence type="ECO:0000256" key="3">
    <source>
        <dbReference type="ARBA" id="ARBA00022692"/>
    </source>
</evidence>
<keyword evidence="6" id="KW-0807">Transducer</keyword>
<feature type="transmembrane region" description="Helical" evidence="6">
    <location>
        <begin position="126"/>
        <end position="143"/>
    </location>
</feature>
<organism evidence="7 8">
    <name type="scientific">Aphis glycines</name>
    <name type="common">Soybean aphid</name>
    <dbReference type="NCBI Taxonomy" id="307491"/>
    <lineage>
        <taxon>Eukaryota</taxon>
        <taxon>Metazoa</taxon>
        <taxon>Ecdysozoa</taxon>
        <taxon>Arthropoda</taxon>
        <taxon>Hexapoda</taxon>
        <taxon>Insecta</taxon>
        <taxon>Pterygota</taxon>
        <taxon>Neoptera</taxon>
        <taxon>Paraneoptera</taxon>
        <taxon>Hemiptera</taxon>
        <taxon>Sternorrhyncha</taxon>
        <taxon>Aphidomorpha</taxon>
        <taxon>Aphidoidea</taxon>
        <taxon>Aphididae</taxon>
        <taxon>Aphidini</taxon>
        <taxon>Aphis</taxon>
        <taxon>Aphis</taxon>
    </lineage>
</organism>
<keyword evidence="6" id="KW-0675">Receptor</keyword>
<comment type="caution">
    <text evidence="7">The sequence shown here is derived from an EMBL/GenBank/DDBJ whole genome shotgun (WGS) entry which is preliminary data.</text>
</comment>
<keyword evidence="4 6" id="KW-1133">Transmembrane helix</keyword>
<name>A0A6G0U3R3_APHGL</name>
<evidence type="ECO:0000256" key="5">
    <source>
        <dbReference type="ARBA" id="ARBA00023136"/>
    </source>
</evidence>
<dbReference type="GO" id="GO:0007165">
    <property type="term" value="P:signal transduction"/>
    <property type="evidence" value="ECO:0007669"/>
    <property type="project" value="UniProtKB-KW"/>
</dbReference>
<dbReference type="OrthoDB" id="6609376at2759"/>
<keyword evidence="3 6" id="KW-0812">Transmembrane</keyword>
<dbReference type="Pfam" id="PF08395">
    <property type="entry name" value="7tm_7"/>
    <property type="match status" value="1"/>
</dbReference>
<feature type="transmembrane region" description="Helical" evidence="6">
    <location>
        <begin position="283"/>
        <end position="304"/>
    </location>
</feature>
<feature type="transmembrane region" description="Helical" evidence="6">
    <location>
        <begin position="237"/>
        <end position="262"/>
    </location>
</feature>
<dbReference type="GO" id="GO:0005886">
    <property type="term" value="C:plasma membrane"/>
    <property type="evidence" value="ECO:0007669"/>
    <property type="project" value="UniProtKB-SubCell"/>
</dbReference>
<evidence type="ECO:0000256" key="6">
    <source>
        <dbReference type="RuleBase" id="RU363108"/>
    </source>
</evidence>
<dbReference type="AlphaFoldDB" id="A0A6G0U3R3"/>
<evidence type="ECO:0000256" key="2">
    <source>
        <dbReference type="ARBA" id="ARBA00022475"/>
    </source>
</evidence>
<evidence type="ECO:0000256" key="4">
    <source>
        <dbReference type="ARBA" id="ARBA00022989"/>
    </source>
</evidence>
<protein>
    <recommendedName>
        <fullName evidence="6">Gustatory receptor</fullName>
    </recommendedName>
</protein>
<comment type="subcellular location">
    <subcellularLocation>
        <location evidence="1 6">Cell membrane</location>
        <topology evidence="1 6">Multi-pass membrane protein</topology>
    </subcellularLocation>
</comment>
<evidence type="ECO:0000313" key="8">
    <source>
        <dbReference type="Proteomes" id="UP000475862"/>
    </source>
</evidence>
<gene>
    <name evidence="7" type="ORF">AGLY_002777</name>
</gene>
<feature type="transmembrane region" description="Helical" evidence="6">
    <location>
        <begin position="354"/>
        <end position="374"/>
    </location>
</feature>
<reference evidence="7 8" key="1">
    <citation type="submission" date="2019-08" db="EMBL/GenBank/DDBJ databases">
        <title>The genome of the soybean aphid Biotype 1, its phylome, world population structure and adaptation to the North American continent.</title>
        <authorList>
            <person name="Giordano R."/>
            <person name="Donthu R.K."/>
            <person name="Hernandez A.G."/>
            <person name="Wright C.L."/>
            <person name="Zimin A.V."/>
        </authorList>
    </citation>
    <scope>NUCLEOTIDE SEQUENCE [LARGE SCALE GENOMIC DNA]</scope>
    <source>
        <tissue evidence="7">Whole aphids</tissue>
    </source>
</reference>
<feature type="transmembrane region" description="Helical" evidence="6">
    <location>
        <begin position="12"/>
        <end position="28"/>
    </location>
</feature>
<dbReference type="EMBL" id="VYZN01000009">
    <property type="protein sequence ID" value="KAE9542866.1"/>
    <property type="molecule type" value="Genomic_DNA"/>
</dbReference>
<feature type="transmembrane region" description="Helical" evidence="6">
    <location>
        <begin position="48"/>
        <end position="69"/>
    </location>
</feature>
<proteinExistence type="inferred from homology"/>
<keyword evidence="2 6" id="KW-1003">Cell membrane</keyword>
<keyword evidence="5 6" id="KW-0472">Membrane</keyword>
<comment type="function">
    <text evidence="6">Gustatory receptor which mediates acceptance or avoidance behavior, depending on its substrates.</text>
</comment>